<evidence type="ECO:0000313" key="12">
    <source>
        <dbReference type="Proteomes" id="UP000229740"/>
    </source>
</evidence>
<evidence type="ECO:0000256" key="2">
    <source>
        <dbReference type="ARBA" id="ARBA00017703"/>
    </source>
</evidence>
<dbReference type="NCBIfam" id="TIGR01128">
    <property type="entry name" value="holA"/>
    <property type="match status" value="1"/>
</dbReference>
<sequence>MAGGKEYINYAEFLRRFTGGEIRPLYLFQGQETFLIEECLDLVKQTLIPAESTECNYSKFAAGDTEIGAVMDHVQTMPFLSTRRLVVLTDIQNLKATDQRLLLSYCSSPNPSSCLVLTASKLDKRVKLAQVLKQQAEIVQFWKLFDRDLPPWIVRRATQYGRSMSIAAAQLLLECAGNDLRRLDSELKKIIAYAKGREISPKLVEQVVGNIREGDVFELVDALGNGDTMTALVVLNQLLTEGEQPLRILAMLTRQFRLLWKAKACLTEQRSLPPKQLAATLGLPPRAAEGIVRQARRFSQVKLKEALKQIYEVDRALKSSPHSPKILLEDVCIDLSS</sequence>
<dbReference type="InterPro" id="IPR008921">
    <property type="entry name" value="DNA_pol3_clamp-load_cplx_C"/>
</dbReference>
<dbReference type="Gene3D" id="1.10.8.60">
    <property type="match status" value="1"/>
</dbReference>
<dbReference type="SUPFAM" id="SSF48019">
    <property type="entry name" value="post-AAA+ oligomerization domain-like"/>
    <property type="match status" value="1"/>
</dbReference>
<dbReference type="Proteomes" id="UP000229740">
    <property type="component" value="Unassembled WGS sequence"/>
</dbReference>
<dbReference type="InterPro" id="IPR010372">
    <property type="entry name" value="DNA_pol3_delta_N"/>
</dbReference>
<dbReference type="Gene3D" id="1.20.272.10">
    <property type="match status" value="1"/>
</dbReference>
<keyword evidence="5" id="KW-0235">DNA replication</keyword>
<evidence type="ECO:0000259" key="9">
    <source>
        <dbReference type="Pfam" id="PF06144"/>
    </source>
</evidence>
<dbReference type="GO" id="GO:0003887">
    <property type="term" value="F:DNA-directed DNA polymerase activity"/>
    <property type="evidence" value="ECO:0007669"/>
    <property type="project" value="UniProtKB-KW"/>
</dbReference>
<protein>
    <recommendedName>
        <fullName evidence="2">DNA polymerase III subunit delta</fullName>
        <ecNumber evidence="1">2.7.7.7</ecNumber>
    </recommendedName>
</protein>
<keyword evidence="4" id="KW-0548">Nucleotidyltransferase</keyword>
<dbReference type="Gene3D" id="3.40.50.300">
    <property type="entry name" value="P-loop containing nucleotide triphosphate hydrolases"/>
    <property type="match status" value="1"/>
</dbReference>
<evidence type="ECO:0000256" key="6">
    <source>
        <dbReference type="ARBA" id="ARBA00022932"/>
    </source>
</evidence>
<evidence type="ECO:0000259" key="10">
    <source>
        <dbReference type="Pfam" id="PF21694"/>
    </source>
</evidence>
<evidence type="ECO:0000256" key="4">
    <source>
        <dbReference type="ARBA" id="ARBA00022695"/>
    </source>
</evidence>
<dbReference type="Pfam" id="PF06144">
    <property type="entry name" value="DNA_pol3_delta"/>
    <property type="match status" value="1"/>
</dbReference>
<dbReference type="InterPro" id="IPR005790">
    <property type="entry name" value="DNA_polIII_delta"/>
</dbReference>
<comment type="catalytic activity">
    <reaction evidence="8">
        <text>DNA(n) + a 2'-deoxyribonucleoside 5'-triphosphate = DNA(n+1) + diphosphate</text>
        <dbReference type="Rhea" id="RHEA:22508"/>
        <dbReference type="Rhea" id="RHEA-COMP:17339"/>
        <dbReference type="Rhea" id="RHEA-COMP:17340"/>
        <dbReference type="ChEBI" id="CHEBI:33019"/>
        <dbReference type="ChEBI" id="CHEBI:61560"/>
        <dbReference type="ChEBI" id="CHEBI:173112"/>
        <dbReference type="EC" id="2.7.7.7"/>
    </reaction>
</comment>
<feature type="domain" description="DNA polymerase III delta N-terminal" evidence="9">
    <location>
        <begin position="26"/>
        <end position="140"/>
    </location>
</feature>
<evidence type="ECO:0000256" key="3">
    <source>
        <dbReference type="ARBA" id="ARBA00022679"/>
    </source>
</evidence>
<gene>
    <name evidence="11" type="primary">holA</name>
    <name evidence="11" type="ORF">CSB45_13235</name>
</gene>
<organism evidence="11 12">
    <name type="scientific">candidate division KSB3 bacterium</name>
    <dbReference type="NCBI Taxonomy" id="2044937"/>
    <lineage>
        <taxon>Bacteria</taxon>
        <taxon>candidate division KSB3</taxon>
    </lineage>
</organism>
<dbReference type="GO" id="GO:0009360">
    <property type="term" value="C:DNA polymerase III complex"/>
    <property type="evidence" value="ECO:0007669"/>
    <property type="project" value="InterPro"/>
</dbReference>
<dbReference type="EC" id="2.7.7.7" evidence="1"/>
<dbReference type="PANTHER" id="PTHR34388">
    <property type="entry name" value="DNA POLYMERASE III SUBUNIT DELTA"/>
    <property type="match status" value="1"/>
</dbReference>
<name>A0A2G6E279_9BACT</name>
<accession>A0A2G6E279</accession>
<dbReference type="Pfam" id="PF21694">
    <property type="entry name" value="DNA_pol3_delta_C"/>
    <property type="match status" value="1"/>
</dbReference>
<feature type="domain" description="DNA polymerase III delta subunit-like C-terminal" evidence="10">
    <location>
        <begin position="213"/>
        <end position="333"/>
    </location>
</feature>
<evidence type="ECO:0000256" key="5">
    <source>
        <dbReference type="ARBA" id="ARBA00022705"/>
    </source>
</evidence>
<reference evidence="11 12" key="1">
    <citation type="submission" date="2017-10" db="EMBL/GenBank/DDBJ databases">
        <title>Novel microbial diversity and functional potential in the marine mammal oral microbiome.</title>
        <authorList>
            <person name="Dudek N.K."/>
            <person name="Sun C.L."/>
            <person name="Burstein D."/>
            <person name="Kantor R.S."/>
            <person name="Aliaga Goltsman D.S."/>
            <person name="Bik E.M."/>
            <person name="Thomas B.C."/>
            <person name="Banfield J.F."/>
            <person name="Relman D.A."/>
        </authorList>
    </citation>
    <scope>NUCLEOTIDE SEQUENCE [LARGE SCALE GENOMIC DNA]</scope>
    <source>
        <strain evidence="11">DOLZORAL124_49_17</strain>
    </source>
</reference>
<dbReference type="AlphaFoldDB" id="A0A2G6E279"/>
<evidence type="ECO:0000313" key="11">
    <source>
        <dbReference type="EMBL" id="PID56057.1"/>
    </source>
</evidence>
<proteinExistence type="inferred from homology"/>
<dbReference type="PANTHER" id="PTHR34388:SF1">
    <property type="entry name" value="DNA POLYMERASE III SUBUNIT DELTA"/>
    <property type="match status" value="1"/>
</dbReference>
<dbReference type="InterPro" id="IPR048466">
    <property type="entry name" value="DNA_pol3_delta-like_C"/>
</dbReference>
<evidence type="ECO:0000256" key="8">
    <source>
        <dbReference type="ARBA" id="ARBA00049244"/>
    </source>
</evidence>
<dbReference type="InterPro" id="IPR027417">
    <property type="entry name" value="P-loop_NTPase"/>
</dbReference>
<comment type="caution">
    <text evidence="11">The sequence shown here is derived from an EMBL/GenBank/DDBJ whole genome shotgun (WGS) entry which is preliminary data.</text>
</comment>
<keyword evidence="3" id="KW-0808">Transferase</keyword>
<keyword evidence="6" id="KW-0239">DNA-directed DNA polymerase</keyword>
<evidence type="ECO:0000256" key="1">
    <source>
        <dbReference type="ARBA" id="ARBA00012417"/>
    </source>
</evidence>
<comment type="similarity">
    <text evidence="7">Belongs to the DNA polymerase HolA subunit family.</text>
</comment>
<dbReference type="EMBL" id="PDPS01000039">
    <property type="protein sequence ID" value="PID56057.1"/>
    <property type="molecule type" value="Genomic_DNA"/>
</dbReference>
<evidence type="ECO:0000256" key="7">
    <source>
        <dbReference type="ARBA" id="ARBA00034754"/>
    </source>
</evidence>
<dbReference type="GO" id="GO:0006261">
    <property type="term" value="P:DNA-templated DNA replication"/>
    <property type="evidence" value="ECO:0007669"/>
    <property type="project" value="TreeGrafter"/>
</dbReference>
<dbReference type="SUPFAM" id="SSF52540">
    <property type="entry name" value="P-loop containing nucleoside triphosphate hydrolases"/>
    <property type="match status" value="1"/>
</dbReference>
<dbReference type="GO" id="GO:0003677">
    <property type="term" value="F:DNA binding"/>
    <property type="evidence" value="ECO:0007669"/>
    <property type="project" value="InterPro"/>
</dbReference>